<reference evidence="3" key="1">
    <citation type="submission" date="2022-11" db="UniProtKB">
        <authorList>
            <consortium name="WormBaseParasite"/>
        </authorList>
    </citation>
    <scope>IDENTIFICATION</scope>
</reference>
<sequence>MKIRNSESPSSSTAGRSAGVEESRYFAALGLISFKELERRRKLREAEAAAKRFIEQQLTSTAAQSLMPPTERMRTRHNGVRKAANPPTDATWKRSEESPTSSDAGRKSESPLSSASTKT</sequence>
<accession>A0A914VQG6</accession>
<proteinExistence type="predicted"/>
<feature type="compositionally biased region" description="Polar residues" evidence="1">
    <location>
        <begin position="1"/>
        <end position="15"/>
    </location>
</feature>
<feature type="region of interest" description="Disordered" evidence="1">
    <location>
        <begin position="1"/>
        <end position="20"/>
    </location>
</feature>
<dbReference type="Proteomes" id="UP000887566">
    <property type="component" value="Unplaced"/>
</dbReference>
<feature type="compositionally biased region" description="Polar residues" evidence="1">
    <location>
        <begin position="110"/>
        <end position="119"/>
    </location>
</feature>
<name>A0A914VQG6_9BILA</name>
<evidence type="ECO:0000256" key="1">
    <source>
        <dbReference type="SAM" id="MobiDB-lite"/>
    </source>
</evidence>
<dbReference type="AlphaFoldDB" id="A0A914VQG6"/>
<evidence type="ECO:0000313" key="3">
    <source>
        <dbReference type="WBParaSite" id="PSAMB.scaffold2265size24230.g17094.t1"/>
    </source>
</evidence>
<protein>
    <submittedName>
        <fullName evidence="3">Uncharacterized protein</fullName>
    </submittedName>
</protein>
<organism evidence="2 3">
    <name type="scientific">Plectus sambesii</name>
    <dbReference type="NCBI Taxonomy" id="2011161"/>
    <lineage>
        <taxon>Eukaryota</taxon>
        <taxon>Metazoa</taxon>
        <taxon>Ecdysozoa</taxon>
        <taxon>Nematoda</taxon>
        <taxon>Chromadorea</taxon>
        <taxon>Plectida</taxon>
        <taxon>Plectina</taxon>
        <taxon>Plectoidea</taxon>
        <taxon>Plectidae</taxon>
        <taxon>Plectus</taxon>
    </lineage>
</organism>
<dbReference type="WBParaSite" id="PSAMB.scaffold2265size24230.g17094.t1">
    <property type="protein sequence ID" value="PSAMB.scaffold2265size24230.g17094.t1"/>
    <property type="gene ID" value="PSAMB.scaffold2265size24230.g17094"/>
</dbReference>
<feature type="region of interest" description="Disordered" evidence="1">
    <location>
        <begin position="52"/>
        <end position="119"/>
    </location>
</feature>
<evidence type="ECO:0000313" key="2">
    <source>
        <dbReference type="Proteomes" id="UP000887566"/>
    </source>
</evidence>
<keyword evidence="2" id="KW-1185">Reference proteome</keyword>